<sequence length="169" mass="19609">MKKNTLVLAFIGMITLNSCTVNEVVERDIVDYDTISEVFEVTTSFGPNNDFSRLVTFNPPIYNSDMVLVYRLSGYSNGTDYWKLLPETFYFDDGTLDYRFDYNFSRYDVELYMEGFELFNLSSQVTDNQTFRIVVVPAAFTNRSVVDYSDYNATIKMLGYEKSTIKKLD</sequence>
<keyword evidence="2" id="KW-1185">Reference proteome</keyword>
<proteinExistence type="predicted"/>
<gene>
    <name evidence="1" type="ORF">ACFO3U_13185</name>
</gene>
<comment type="caution">
    <text evidence="1">The sequence shown here is derived from an EMBL/GenBank/DDBJ whole genome shotgun (WGS) entry which is preliminary data.</text>
</comment>
<protein>
    <recommendedName>
        <fullName evidence="3">Lipoprotein</fullName>
    </recommendedName>
</protein>
<evidence type="ECO:0000313" key="2">
    <source>
        <dbReference type="Proteomes" id="UP001595885"/>
    </source>
</evidence>
<dbReference type="RefSeq" id="WP_379743322.1">
    <property type="nucleotide sequence ID" value="NZ_JBHSGW010000027.1"/>
</dbReference>
<organism evidence="1 2">
    <name type="scientific">Flavobacterium ponti</name>
    <dbReference type="NCBI Taxonomy" id="665133"/>
    <lineage>
        <taxon>Bacteria</taxon>
        <taxon>Pseudomonadati</taxon>
        <taxon>Bacteroidota</taxon>
        <taxon>Flavobacteriia</taxon>
        <taxon>Flavobacteriales</taxon>
        <taxon>Flavobacteriaceae</taxon>
        <taxon>Flavobacterium</taxon>
    </lineage>
</organism>
<evidence type="ECO:0000313" key="1">
    <source>
        <dbReference type="EMBL" id="MFC4740950.1"/>
    </source>
</evidence>
<accession>A0ABV9P7P9</accession>
<reference evidence="2" key="1">
    <citation type="journal article" date="2019" name="Int. J. Syst. Evol. Microbiol.">
        <title>The Global Catalogue of Microorganisms (GCM) 10K type strain sequencing project: providing services to taxonomists for standard genome sequencing and annotation.</title>
        <authorList>
            <consortium name="The Broad Institute Genomics Platform"/>
            <consortium name="The Broad Institute Genome Sequencing Center for Infectious Disease"/>
            <person name="Wu L."/>
            <person name="Ma J."/>
        </authorList>
    </citation>
    <scope>NUCLEOTIDE SEQUENCE [LARGE SCALE GENOMIC DNA]</scope>
    <source>
        <strain evidence="2">CCUG 50349</strain>
    </source>
</reference>
<name>A0ABV9P7P9_9FLAO</name>
<dbReference type="EMBL" id="JBHSGW010000027">
    <property type="protein sequence ID" value="MFC4740950.1"/>
    <property type="molecule type" value="Genomic_DNA"/>
</dbReference>
<dbReference type="Proteomes" id="UP001595885">
    <property type="component" value="Unassembled WGS sequence"/>
</dbReference>
<evidence type="ECO:0008006" key="3">
    <source>
        <dbReference type="Google" id="ProtNLM"/>
    </source>
</evidence>